<feature type="region of interest" description="Disordered" evidence="1">
    <location>
        <begin position="159"/>
        <end position="204"/>
    </location>
</feature>
<reference evidence="2 3" key="1">
    <citation type="journal article" date="2020" name="Nat. Commun.">
        <title>Genome of Tripterygium wilfordii and identification of cytochrome P450 involved in triptolide biosynthesis.</title>
        <authorList>
            <person name="Tu L."/>
            <person name="Su P."/>
            <person name="Zhang Z."/>
            <person name="Gao L."/>
            <person name="Wang J."/>
            <person name="Hu T."/>
            <person name="Zhou J."/>
            <person name="Zhang Y."/>
            <person name="Zhao Y."/>
            <person name="Liu Y."/>
            <person name="Song Y."/>
            <person name="Tong Y."/>
            <person name="Lu Y."/>
            <person name="Yang J."/>
            <person name="Xu C."/>
            <person name="Jia M."/>
            <person name="Peters R.J."/>
            <person name="Huang L."/>
            <person name="Gao W."/>
        </authorList>
    </citation>
    <scope>NUCLEOTIDE SEQUENCE [LARGE SCALE GENOMIC DNA]</scope>
    <source>
        <strain evidence="3">cv. XIE 37</strain>
        <tissue evidence="2">Leaf</tissue>
    </source>
</reference>
<sequence>MAGNARFDSNSASPEDLAYAVNYPDGQRGNYLNAGLDRYGSFRESTESRMFNSGASTSRGSASSSGDMPPITQCLTMDPISLGDQKYTQLGEVRRVLGISHGNTSEENSFGAAQTKFLPPVATEELKRFKASVLDASVKARGRAKRLNESLQKLNKYSEALNSKKQQRNDSFTSERSGGLNILKMGVQSHRNPSDLGSPRLEDRTKSLVLQKRVRSSIAELRADGRSQTIARQPLVMGKDREMLRDGGEGSDVVEEKIRRLPTGGEGWDKKMRRKRSVGTASTRPTDGNGESKRIMHYKLNSEPGLQSSDAQGFRSGSFNGTAVVGKIDDTFFPAGSSMHATPKNDAERVSSSKDLTRGLNKDRLVAKSNNKSSVLEDNHIISPGQVTKGKASRAPRTGPIIASCSSPNFPRVSGALDGCELPSSVNKVNPVGGANNRKRPAPTGSASPSMAQWVGQRPQKISRTRRANLVPPVTNQDELQLQSKGCSPCDNGSRVPTVGTNGLLLARAAVSGTQQIRVKLENLSSPARLSESEESGAGENRESRGKERGTVGGEVEENALDQNAGTSLLLPKKNKILSKEEIGDGVRRQGRSSRGSSITRANISPMRDKLESPKPPKSTRTGSDKNGSSSKSGRPPLKKLSDRKASTHLAHVPNGASPDFTGESDDDHEELLAAANFACNASYLACSGSFWKKMEPVFARFSLEDTCSLKQQLESMEELHKGISPMFDQSNVNSGDLVKAEHFQSHLAPEETERSVQDQILLERGQKFPPLFQRVLSALIVENEFDDFEEKNGGRNILFQCGGEDSLGGTCLPMDVEPRNGNRIDFEYEPLLDVKSQKHSSVDRFSDNGNPLNIRSTSMHNQLCSDGLFQESNGFMESKIGILPEFSEVHGGEHPSLHANGSVISSLDLPYEQMCLEDKLILELRSIGIFPETVPDLADGEDEAINQDIIELQKELHEQVGKKKTYLNSIRKSIEESMKAERRDLVQIAMDRLVELSYKKLLATRGSFASKYEVPKVSKQVALVFMKRTLARCHRFEDTNKSCFSEPALQDIIFAAPPRANDAESMSCFGFSVSANKKPEDSQVQQGNSGSSDAFCAPVYSCDQEFAKTGPILNRGKKKELFLDDVGGSASFRAPSLGNTILGGAKGKRSEWERDKDKLGKNSVTKAGRTSVNNVKVERKTKSKPKQKSAQLSTAGNGIVSKYTETTHPAYSLAGDSCEKLTNDNSRKREVRMMSHGNNGQDSSKDVRGPVDITNLNELDPIEELGVADEFGGHQDLSNWFNFEEDGLQDHDSVGLDIPMDDLSELNMLL</sequence>
<feature type="region of interest" description="Disordered" evidence="1">
    <location>
        <begin position="46"/>
        <end position="71"/>
    </location>
</feature>
<gene>
    <name evidence="2" type="ORF">HS088_TW09G00671</name>
</gene>
<protein>
    <submittedName>
        <fullName evidence="2">Uncharacterized protein</fullName>
    </submittedName>
</protein>
<feature type="region of interest" description="Disordered" evidence="1">
    <location>
        <begin position="264"/>
        <end position="293"/>
    </location>
</feature>
<feature type="compositionally biased region" description="Polar residues" evidence="1">
    <location>
        <begin position="159"/>
        <end position="176"/>
    </location>
</feature>
<feature type="region of interest" description="Disordered" evidence="1">
    <location>
        <begin position="581"/>
        <end position="666"/>
    </location>
</feature>
<feature type="compositionally biased region" description="Basic and acidic residues" evidence="1">
    <location>
        <begin position="343"/>
        <end position="361"/>
    </location>
</feature>
<dbReference type="InterPro" id="IPR019340">
    <property type="entry name" value="Histone_AcTrfase_su3"/>
</dbReference>
<evidence type="ECO:0000313" key="2">
    <source>
        <dbReference type="EMBL" id="KAF5742620.1"/>
    </source>
</evidence>
<comment type="caution">
    <text evidence="2">The sequence shown here is derived from an EMBL/GenBank/DDBJ whole genome shotgun (WGS) entry which is preliminary data.</text>
</comment>
<organism evidence="2 3">
    <name type="scientific">Tripterygium wilfordii</name>
    <name type="common">Thunder God vine</name>
    <dbReference type="NCBI Taxonomy" id="458696"/>
    <lineage>
        <taxon>Eukaryota</taxon>
        <taxon>Viridiplantae</taxon>
        <taxon>Streptophyta</taxon>
        <taxon>Embryophyta</taxon>
        <taxon>Tracheophyta</taxon>
        <taxon>Spermatophyta</taxon>
        <taxon>Magnoliopsida</taxon>
        <taxon>eudicotyledons</taxon>
        <taxon>Gunneridae</taxon>
        <taxon>Pentapetalae</taxon>
        <taxon>rosids</taxon>
        <taxon>fabids</taxon>
        <taxon>Celastrales</taxon>
        <taxon>Celastraceae</taxon>
        <taxon>Tripterygium</taxon>
    </lineage>
</organism>
<feature type="compositionally biased region" description="Low complexity" evidence="1">
    <location>
        <begin position="53"/>
        <end position="66"/>
    </location>
</feature>
<dbReference type="Proteomes" id="UP000593562">
    <property type="component" value="Unassembled WGS sequence"/>
</dbReference>
<dbReference type="PANTHER" id="PTHR31115">
    <property type="entry name" value="OS05G0107300 PROTEIN"/>
    <property type="match status" value="1"/>
</dbReference>
<feature type="compositionally biased region" description="Basic and acidic residues" evidence="1">
    <location>
        <begin position="1149"/>
        <end position="1161"/>
    </location>
</feature>
<feature type="compositionally biased region" description="Basic and acidic residues" evidence="1">
    <location>
        <begin position="540"/>
        <end position="550"/>
    </location>
</feature>
<feature type="region of interest" description="Disordered" evidence="1">
    <location>
        <begin position="1"/>
        <end position="26"/>
    </location>
</feature>
<feature type="region of interest" description="Disordered" evidence="1">
    <location>
        <begin position="336"/>
        <end position="361"/>
    </location>
</feature>
<feature type="region of interest" description="Disordered" evidence="1">
    <location>
        <begin position="525"/>
        <end position="568"/>
    </location>
</feature>
<dbReference type="OrthoDB" id="1915143at2759"/>
<feature type="compositionally biased region" description="Polar residues" evidence="1">
    <location>
        <begin position="1163"/>
        <end position="1175"/>
    </location>
</feature>
<name>A0A7J7D8C9_TRIWF</name>
<evidence type="ECO:0000256" key="1">
    <source>
        <dbReference type="SAM" id="MobiDB-lite"/>
    </source>
</evidence>
<dbReference type="PANTHER" id="PTHR31115:SF2">
    <property type="entry name" value="OS05G0107300 PROTEIN"/>
    <property type="match status" value="1"/>
</dbReference>
<feature type="region of interest" description="Disordered" evidence="1">
    <location>
        <begin position="428"/>
        <end position="466"/>
    </location>
</feature>
<feature type="region of interest" description="Disordered" evidence="1">
    <location>
        <begin position="1145"/>
        <end position="1195"/>
    </location>
</feature>
<proteinExistence type="predicted"/>
<accession>A0A7J7D8C9</accession>
<dbReference type="Pfam" id="PF10198">
    <property type="entry name" value="Ada3"/>
    <property type="match status" value="1"/>
</dbReference>
<dbReference type="InParanoid" id="A0A7J7D8C9"/>
<dbReference type="EMBL" id="JAAARO010000009">
    <property type="protein sequence ID" value="KAF5742620.1"/>
    <property type="molecule type" value="Genomic_DNA"/>
</dbReference>
<keyword evidence="3" id="KW-1185">Reference proteome</keyword>
<feature type="compositionally biased region" description="Low complexity" evidence="1">
    <location>
        <begin position="625"/>
        <end position="634"/>
    </location>
</feature>
<evidence type="ECO:0000313" key="3">
    <source>
        <dbReference type="Proteomes" id="UP000593562"/>
    </source>
</evidence>